<dbReference type="Gene3D" id="3.40.1350.10">
    <property type="match status" value="1"/>
</dbReference>
<dbReference type="eggNOG" id="COG0792">
    <property type="taxonomic scope" value="Bacteria"/>
</dbReference>
<keyword evidence="3" id="KW-0540">Nuclease</keyword>
<dbReference type="GO" id="GO:0003676">
    <property type="term" value="F:nucleic acid binding"/>
    <property type="evidence" value="ECO:0007669"/>
    <property type="project" value="InterPro"/>
</dbReference>
<dbReference type="CDD" id="cd20736">
    <property type="entry name" value="PoNe_Nuclease"/>
    <property type="match status" value="1"/>
</dbReference>
<dbReference type="InterPro" id="IPR003509">
    <property type="entry name" value="UPF0102_YraN-like"/>
</dbReference>
<name>D1BJ87_SANKS</name>
<dbReference type="Pfam" id="PF02021">
    <property type="entry name" value="UPF0102"/>
    <property type="match status" value="1"/>
</dbReference>
<dbReference type="KEGG" id="ske:Sked_23670"/>
<dbReference type="HOGENOM" id="CLU_115353_2_3_11"/>
<organism evidence="3 4">
    <name type="scientific">Sanguibacter keddieii (strain ATCC 51767 / DSM 10542 / NCFB 3025 / ST-74)</name>
    <dbReference type="NCBI Taxonomy" id="446469"/>
    <lineage>
        <taxon>Bacteria</taxon>
        <taxon>Bacillati</taxon>
        <taxon>Actinomycetota</taxon>
        <taxon>Actinomycetes</taxon>
        <taxon>Micrococcales</taxon>
        <taxon>Sanguibacteraceae</taxon>
        <taxon>Sanguibacter</taxon>
    </lineage>
</organism>
<accession>D1BJ87</accession>
<dbReference type="SUPFAM" id="SSF52980">
    <property type="entry name" value="Restriction endonuclease-like"/>
    <property type="match status" value="1"/>
</dbReference>
<dbReference type="GO" id="GO:0004519">
    <property type="term" value="F:endonuclease activity"/>
    <property type="evidence" value="ECO:0007669"/>
    <property type="project" value="UniProtKB-KW"/>
</dbReference>
<evidence type="ECO:0000313" key="4">
    <source>
        <dbReference type="Proteomes" id="UP000000322"/>
    </source>
</evidence>
<evidence type="ECO:0000256" key="1">
    <source>
        <dbReference type="ARBA" id="ARBA00006738"/>
    </source>
</evidence>
<dbReference type="NCBIfam" id="NF009154">
    <property type="entry name" value="PRK12497.3-3"/>
    <property type="match status" value="1"/>
</dbReference>
<dbReference type="InterPro" id="IPR011335">
    <property type="entry name" value="Restrct_endonuc-II-like"/>
</dbReference>
<proteinExistence type="inferred from homology"/>
<comment type="similarity">
    <text evidence="1 2">Belongs to the UPF0102 family.</text>
</comment>
<dbReference type="PANTHER" id="PTHR34039:SF1">
    <property type="entry name" value="UPF0102 PROTEIN YRAN"/>
    <property type="match status" value="1"/>
</dbReference>
<dbReference type="AlphaFoldDB" id="D1BJ87"/>
<gene>
    <name evidence="3" type="ordered locus">Sked_23670</name>
</gene>
<dbReference type="EMBL" id="CP001819">
    <property type="protein sequence ID" value="ACZ22281.1"/>
    <property type="molecule type" value="Genomic_DNA"/>
</dbReference>
<keyword evidence="3" id="KW-0255">Endonuclease</keyword>
<keyword evidence="4" id="KW-1185">Reference proteome</keyword>
<reference evidence="3 4" key="1">
    <citation type="journal article" date="2009" name="Stand. Genomic Sci.">
        <title>Complete genome sequence of Sanguibacter keddieii type strain (ST-74).</title>
        <authorList>
            <person name="Ivanova N."/>
            <person name="Sikorski J."/>
            <person name="Sims D."/>
            <person name="Brettin T."/>
            <person name="Detter J.C."/>
            <person name="Han C."/>
            <person name="Lapidus A."/>
            <person name="Copeland A."/>
            <person name="Glavina Del Rio T."/>
            <person name="Nolan M."/>
            <person name="Chen F."/>
            <person name="Lucas S."/>
            <person name="Tice H."/>
            <person name="Cheng J.F."/>
            <person name="Bruce D."/>
            <person name="Goodwin L."/>
            <person name="Pitluck S."/>
            <person name="Pati A."/>
            <person name="Mavromatis K."/>
            <person name="Chen A."/>
            <person name="Palaniappan K."/>
            <person name="D'haeseleer P."/>
            <person name="Chain P."/>
            <person name="Bristow J."/>
            <person name="Eisen J.A."/>
            <person name="Markowitz V."/>
            <person name="Hugenholtz P."/>
            <person name="Goker M."/>
            <person name="Pukall R."/>
            <person name="Klenk H.P."/>
            <person name="Kyrpides N.C."/>
        </authorList>
    </citation>
    <scope>NUCLEOTIDE SEQUENCE [LARGE SCALE GENOMIC DNA]</scope>
    <source>
        <strain evidence="4">ATCC 51767 / DSM 10542 / NCFB 3025 / ST-74</strain>
    </source>
</reference>
<dbReference type="Proteomes" id="UP000000322">
    <property type="component" value="Chromosome"/>
</dbReference>
<dbReference type="STRING" id="446469.Sked_23670"/>
<keyword evidence="3" id="KW-0378">Hydrolase</keyword>
<protein>
    <recommendedName>
        <fullName evidence="2">UPF0102 protein Sked_23670</fullName>
    </recommendedName>
</protein>
<dbReference type="HAMAP" id="MF_00048">
    <property type="entry name" value="UPF0102"/>
    <property type="match status" value="1"/>
</dbReference>
<dbReference type="InterPro" id="IPR011856">
    <property type="entry name" value="tRNA_endonuc-like_dom_sf"/>
</dbReference>
<evidence type="ECO:0000313" key="3">
    <source>
        <dbReference type="EMBL" id="ACZ22281.1"/>
    </source>
</evidence>
<evidence type="ECO:0000256" key="2">
    <source>
        <dbReference type="HAMAP-Rule" id="MF_00048"/>
    </source>
</evidence>
<dbReference type="RefSeq" id="WP_012867350.1">
    <property type="nucleotide sequence ID" value="NC_013521.1"/>
</dbReference>
<dbReference type="PANTHER" id="PTHR34039">
    <property type="entry name" value="UPF0102 PROTEIN YRAN"/>
    <property type="match status" value="1"/>
</dbReference>
<dbReference type="OrthoDB" id="9794876at2"/>
<sequence length="127" mass="13859">MDVDRTDRAAVGRYGEELVARMLEGAGWVVVDRNWRGTGGELDLVALDGRELVVIEVKTRTGLGYGHPSEAVTPRKLARLRRLAGEWLAGRAAETVPERPTSVRVDVVGVLLEKGRPPQVDHLVGVL</sequence>